<dbReference type="GO" id="GO:0004842">
    <property type="term" value="F:ubiquitin-protein transferase activity"/>
    <property type="evidence" value="ECO:0007669"/>
    <property type="project" value="TreeGrafter"/>
</dbReference>
<dbReference type="PROSITE" id="PS50088">
    <property type="entry name" value="ANK_REPEAT"/>
    <property type="match status" value="1"/>
</dbReference>
<evidence type="ECO:0000256" key="3">
    <source>
        <dbReference type="PROSITE-ProRule" id="PRU00023"/>
    </source>
</evidence>
<dbReference type="Gene3D" id="1.25.40.20">
    <property type="entry name" value="Ankyrin repeat-containing domain"/>
    <property type="match status" value="1"/>
</dbReference>
<accession>A0A0D2BVP0</accession>
<name>A0A0D2BVP0_9EURO</name>
<dbReference type="SMART" id="SM00248">
    <property type="entry name" value="ANK"/>
    <property type="match status" value="4"/>
</dbReference>
<protein>
    <submittedName>
        <fullName evidence="4">Uncharacterized protein</fullName>
    </submittedName>
</protein>
<organism evidence="4 5">
    <name type="scientific">Cladophialophora immunda</name>
    <dbReference type="NCBI Taxonomy" id="569365"/>
    <lineage>
        <taxon>Eukaryota</taxon>
        <taxon>Fungi</taxon>
        <taxon>Dikarya</taxon>
        <taxon>Ascomycota</taxon>
        <taxon>Pezizomycotina</taxon>
        <taxon>Eurotiomycetes</taxon>
        <taxon>Chaetothyriomycetidae</taxon>
        <taxon>Chaetothyriales</taxon>
        <taxon>Herpotrichiellaceae</taxon>
        <taxon>Cladophialophora</taxon>
    </lineage>
</organism>
<dbReference type="VEuPathDB" id="FungiDB:PV07_12364"/>
<sequence>MGCHRHHPWVNASHCHGGTETTPLLSAIGERDEELVEILLQAGLDLNMYDAVSSTPLLGAILHGDHALMKRLLDLGASPTMNVFRFQSCYNVLHQTGDTEAIDILLNYGVEVDGPCEYCPTALWKSVQTENHDRILHLASQGADVNSPNFEGENPLQYARRFHMDDIAELLERLGGIEANEKARRAAQISSVLRITSQFKLVSTEEPEWVSQRRRVMLGRCLFLLGDYDNSVIAIEGTFNIGQQGGIYPYVDCSGCRSRQSGRYHLCRDTGFGYCHARCLATHQKEINHVASMKDHVYVTFPRPFLRDCPAGFVALDQVTHITRNEWLDRVLAKWQPQTDTTNAMSAVRAEGEL</sequence>
<dbReference type="HOGENOM" id="CLU_783041_0_0_1"/>
<feature type="repeat" description="ANK" evidence="3">
    <location>
        <begin position="19"/>
        <end position="51"/>
    </location>
</feature>
<dbReference type="AlphaFoldDB" id="A0A0D2BVP0"/>
<keyword evidence="1" id="KW-0677">Repeat</keyword>
<dbReference type="GO" id="GO:0085020">
    <property type="term" value="P:protein K6-linked ubiquitination"/>
    <property type="evidence" value="ECO:0007669"/>
    <property type="project" value="TreeGrafter"/>
</dbReference>
<dbReference type="Proteomes" id="UP000054466">
    <property type="component" value="Unassembled WGS sequence"/>
</dbReference>
<dbReference type="PANTHER" id="PTHR24171">
    <property type="entry name" value="ANKYRIN REPEAT DOMAIN-CONTAINING PROTEIN 39-RELATED"/>
    <property type="match status" value="1"/>
</dbReference>
<dbReference type="SUPFAM" id="SSF48403">
    <property type="entry name" value="Ankyrin repeat"/>
    <property type="match status" value="1"/>
</dbReference>
<dbReference type="EMBL" id="KN847047">
    <property type="protein sequence ID" value="KIW22480.1"/>
    <property type="molecule type" value="Genomic_DNA"/>
</dbReference>
<dbReference type="STRING" id="569365.A0A0D2BVP0"/>
<dbReference type="InterPro" id="IPR002110">
    <property type="entry name" value="Ankyrin_rpt"/>
</dbReference>
<keyword evidence="5" id="KW-1185">Reference proteome</keyword>
<dbReference type="RefSeq" id="XP_016242696.1">
    <property type="nucleotide sequence ID" value="XM_016399884.1"/>
</dbReference>
<evidence type="ECO:0000256" key="1">
    <source>
        <dbReference type="ARBA" id="ARBA00022737"/>
    </source>
</evidence>
<gene>
    <name evidence="4" type="ORF">PV07_12364</name>
</gene>
<dbReference type="OrthoDB" id="21416at2759"/>
<keyword evidence="2 3" id="KW-0040">ANK repeat</keyword>
<proteinExistence type="predicted"/>
<evidence type="ECO:0000313" key="4">
    <source>
        <dbReference type="EMBL" id="KIW22480.1"/>
    </source>
</evidence>
<evidence type="ECO:0000313" key="5">
    <source>
        <dbReference type="Proteomes" id="UP000054466"/>
    </source>
</evidence>
<dbReference type="InterPro" id="IPR036770">
    <property type="entry name" value="Ankyrin_rpt-contain_sf"/>
</dbReference>
<dbReference type="PROSITE" id="PS50297">
    <property type="entry name" value="ANK_REP_REGION"/>
    <property type="match status" value="1"/>
</dbReference>
<evidence type="ECO:0000256" key="2">
    <source>
        <dbReference type="ARBA" id="ARBA00023043"/>
    </source>
</evidence>
<reference evidence="4 5" key="1">
    <citation type="submission" date="2015-01" db="EMBL/GenBank/DDBJ databases">
        <title>The Genome Sequence of Cladophialophora immunda CBS83496.</title>
        <authorList>
            <consortium name="The Broad Institute Genomics Platform"/>
            <person name="Cuomo C."/>
            <person name="de Hoog S."/>
            <person name="Gorbushina A."/>
            <person name="Stielow B."/>
            <person name="Teixiera M."/>
            <person name="Abouelleil A."/>
            <person name="Chapman S.B."/>
            <person name="Priest M."/>
            <person name="Young S.K."/>
            <person name="Wortman J."/>
            <person name="Nusbaum C."/>
            <person name="Birren B."/>
        </authorList>
    </citation>
    <scope>NUCLEOTIDE SEQUENCE [LARGE SCALE GENOMIC DNA]</scope>
    <source>
        <strain evidence="4 5">CBS 83496</strain>
    </source>
</reference>
<dbReference type="PANTHER" id="PTHR24171:SF8">
    <property type="entry name" value="BRCA1-ASSOCIATED RING DOMAIN PROTEIN 1"/>
    <property type="match status" value="1"/>
</dbReference>
<dbReference type="GeneID" id="27351558"/>